<accession>D8Q641</accession>
<protein>
    <recommendedName>
        <fullName evidence="4">Transposase family Tnp2 protein</fullName>
    </recommendedName>
</protein>
<evidence type="ECO:0000313" key="2">
    <source>
        <dbReference type="EMBL" id="EFI97075.1"/>
    </source>
</evidence>
<dbReference type="VEuPathDB" id="FungiDB:SCHCODRAFT_02503420"/>
<gene>
    <name evidence="2" type="ORF">SCHCODRAFT_235167</name>
</gene>
<dbReference type="EMBL" id="GL377306">
    <property type="protein sequence ID" value="EFI97075.1"/>
    <property type="molecule type" value="Genomic_DNA"/>
</dbReference>
<feature type="region of interest" description="Disordered" evidence="1">
    <location>
        <begin position="1"/>
        <end position="93"/>
    </location>
</feature>
<dbReference type="GeneID" id="9592636"/>
<evidence type="ECO:0000313" key="3">
    <source>
        <dbReference type="Proteomes" id="UP000007431"/>
    </source>
</evidence>
<dbReference type="InParanoid" id="D8Q641"/>
<dbReference type="Proteomes" id="UP000007431">
    <property type="component" value="Unassembled WGS sequence"/>
</dbReference>
<dbReference type="KEGG" id="scm:SCHCO_02503420"/>
<dbReference type="OrthoDB" id="3269001at2759"/>
<proteinExistence type="predicted"/>
<dbReference type="eggNOG" id="ENOG502SMQV">
    <property type="taxonomic scope" value="Eukaryota"/>
</dbReference>
<name>D8Q641_SCHCM</name>
<evidence type="ECO:0008006" key="4">
    <source>
        <dbReference type="Google" id="ProtNLM"/>
    </source>
</evidence>
<reference evidence="2 3" key="1">
    <citation type="journal article" date="2010" name="Nat. Biotechnol.">
        <title>Genome sequence of the model mushroom Schizophyllum commune.</title>
        <authorList>
            <person name="Ohm R.A."/>
            <person name="de Jong J.F."/>
            <person name="Lugones L.G."/>
            <person name="Aerts A."/>
            <person name="Kothe E."/>
            <person name="Stajich J.E."/>
            <person name="de Vries R.P."/>
            <person name="Record E."/>
            <person name="Levasseur A."/>
            <person name="Baker S.E."/>
            <person name="Bartholomew K.A."/>
            <person name="Coutinho P.M."/>
            <person name="Erdmann S."/>
            <person name="Fowler T.J."/>
            <person name="Gathman A.C."/>
            <person name="Lombard V."/>
            <person name="Henrissat B."/>
            <person name="Knabe N."/>
            <person name="Kuees U."/>
            <person name="Lilly W.W."/>
            <person name="Lindquist E."/>
            <person name="Lucas S."/>
            <person name="Magnuson J.K."/>
            <person name="Piumi F."/>
            <person name="Raudaskoski M."/>
            <person name="Salamov A."/>
            <person name="Schmutz J."/>
            <person name="Schwarze F.W.M.R."/>
            <person name="vanKuyk P.A."/>
            <person name="Horton J.S."/>
            <person name="Grigoriev I.V."/>
            <person name="Woesten H.A.B."/>
        </authorList>
    </citation>
    <scope>NUCLEOTIDE SEQUENCE [LARGE SCALE GENOMIC DNA]</scope>
    <source>
        <strain evidence="3">H4-8 / FGSC 9210</strain>
    </source>
</reference>
<organism evidence="3">
    <name type="scientific">Schizophyllum commune (strain H4-8 / FGSC 9210)</name>
    <name type="common">Split gill fungus</name>
    <dbReference type="NCBI Taxonomy" id="578458"/>
    <lineage>
        <taxon>Eukaryota</taxon>
        <taxon>Fungi</taxon>
        <taxon>Dikarya</taxon>
        <taxon>Basidiomycota</taxon>
        <taxon>Agaricomycotina</taxon>
        <taxon>Agaricomycetes</taxon>
        <taxon>Agaricomycetidae</taxon>
        <taxon>Agaricales</taxon>
        <taxon>Schizophyllaceae</taxon>
        <taxon>Schizophyllum</taxon>
    </lineage>
</organism>
<dbReference type="HOGENOM" id="CLU_253190_0_0_1"/>
<keyword evidence="3" id="KW-1185">Reference proteome</keyword>
<feature type="compositionally biased region" description="Low complexity" evidence="1">
    <location>
        <begin position="18"/>
        <end position="36"/>
    </location>
</feature>
<sequence length="1419" mass="158816">MSRTSYQDFFERLRLAGPSSQAPTSPSQTPASTSSTNPPYRMPPGFKLPIERRFKAKPSGDPPEVPSRTSARHAGSRSPSSRQRDRGQGNEVENGLADCQADTESVQAAGIDLLATTAFNLDMDDLDPQRESLAPSDTNMAPETDVAAQRQEQRDLSLLASFVNNPREHGKAAREAEAAARNVLQALEQCEHLLGSLQLTQDEESISNTLCVVETVVARERENMLRIKHSMAHDSVQRASATLDRVQMRLEAYRLIYPDKSPLDFNNEHLQMDAFPSEHAAPSVAYCLALTSRIFHGTSRQGAGLVLKMTKLYGYSLTLLAGGPNILQQQALRQTPEDVRTIEKRINLGIRTVPYAVCPSCHCTYKPTYAPTSSAPLYPKHCREDLNDGSERLCGSALVVDGSPIKVFEYHPFFEWFGRFIALPGIQDHGDQFCASIDEHALAPSTKCGVADGTLVRTLPAPGGGGDRFFIADRGDEKRWVFALHVDFFNVEGNRQRGRTASTGHIVMVCLNLPLDVRNDDAYKYLVAIIQGPEEPSAKEGQHRHYLRPLIDDFKVAFERGVRFSCSGGSGPHKASSALSDRHVHRMVLAVLIADFKASRPCAGLLDVTSHSFCSFCKCWIQAWLGRLDHRSWQAVDDNVTRVGAHTWKHASRKERKAVEEKYAARDSAFWDLGYWRPSIQVAVDPMHTWFLGILQRFFREALRLDSSHAKDGDPPDSPAYYYDFTPPPSLDSLNHTSNAVHGLSYRDATHMGLIHKRLTAVMEDTEADRNHLRKKLTELSKPALLQVCRDLNGEIGVSRHRLEQIDRKDLADLLVTWRMSKPLPALPWTKVDYEATMPTLQRAIREITTPSWIGKDKPPVDIGQAKAGTLKASSPYALPQETSMKPILDLTMNLTSGTIALLRPTVTDEGRTMFLEQLEAHVSGLRRHFPGFMFPVYHMAFHLPAFMTLLGPARNWWCFPFERLAGKLQRIPKSHRAGDSEHTMLHSFAKGSIFRQWLLRPDCPPLLQYCRSLVDKAYEFAGFETPSEAYDDDIDGVDIYLNRLGVQNSTPDYMKIKSDVRNYTTEIDEELSELIGTDDVVCYSRLPASNGFYSTKEGNSHICALPSDGSAGRWTAARIRHIFEKQGVIQFAIQRARPRPGSHPDPFLDYWQKGFEAQHVSSKFRRDVEIIDASRVIAHVARWAFDDGTALVLNLSDRRTLALTDFRYMPSPTSAETLRLQPPLHQSPPRKSTAAFYQSSLHGRVHAMIQLTLLDHYTLHPSQRGQDLNRASANITLSGSQSLKVQTHLSCQDSSQTGIQLTPHALPKVGAVARKKGSTGGTDWGFVSVAQSKLDPKFVGPTAGSRTSSKPSFGKSWVVRLWMAIKETYESLAASDVHILRRKFDASAEKDERRRERVVLLYWYPKDGSVVLQRVRDI</sequence>
<dbReference type="RefSeq" id="XP_003031978.1">
    <property type="nucleotide sequence ID" value="XM_003031932.1"/>
</dbReference>
<evidence type="ECO:0000256" key="1">
    <source>
        <dbReference type="SAM" id="MobiDB-lite"/>
    </source>
</evidence>